<dbReference type="InterPro" id="IPR025877">
    <property type="entry name" value="MobA-like_NTP_Trfase"/>
</dbReference>
<dbReference type="EMBL" id="BFBB01000008">
    <property type="protein sequence ID" value="GBF51271.1"/>
    <property type="molecule type" value="Genomic_DNA"/>
</dbReference>
<dbReference type="SUPFAM" id="SSF53448">
    <property type="entry name" value="Nucleotide-diphospho-sugar transferases"/>
    <property type="match status" value="1"/>
</dbReference>
<evidence type="ECO:0000259" key="3">
    <source>
        <dbReference type="Pfam" id="PF12804"/>
    </source>
</evidence>
<dbReference type="Pfam" id="PF12804">
    <property type="entry name" value="NTP_transf_3"/>
    <property type="match status" value="1"/>
</dbReference>
<dbReference type="InterPro" id="IPR029044">
    <property type="entry name" value="Nucleotide-diphossugar_trans"/>
</dbReference>
<sequence length="242" mass="27726">MKHHFFFLAAGFGKRMGDLTKYTPKPLLKIDGISFLDYSLFLANQWGAKDSWINVHYLGHKIEQHLKKFRYFPLEISNEEDEILGTAGGIRFALRNTSLSSHLVLFNPDTLLFPTDEFTLRTSLPENSKMHLYLMPTPENSNYTTFSISETGYLKIDEGNFFYIGLALLDPSVLQSLELGKYFDLSPMIKEFSEKGQLTGEQFKGSTLDLGTKELFDRYLNQNVFGHSKEKISQFVADYAID</sequence>
<dbReference type="AlphaFoldDB" id="A0A2P2E329"/>
<dbReference type="PANTHER" id="PTHR43584:SF8">
    <property type="entry name" value="N-ACETYLMURAMATE ALPHA-1-PHOSPHATE URIDYLYLTRANSFERASE"/>
    <property type="match status" value="1"/>
</dbReference>
<keyword evidence="5" id="KW-1185">Reference proteome</keyword>
<dbReference type="Gene3D" id="3.90.550.10">
    <property type="entry name" value="Spore Coat Polysaccharide Biosynthesis Protein SpsA, Chain A"/>
    <property type="match status" value="1"/>
</dbReference>
<evidence type="ECO:0000256" key="2">
    <source>
        <dbReference type="ARBA" id="ARBA00022695"/>
    </source>
</evidence>
<dbReference type="InterPro" id="IPR050065">
    <property type="entry name" value="GlmU-like"/>
</dbReference>
<keyword evidence="2" id="KW-0548">Nucleotidyltransferase</keyword>
<dbReference type="RefSeq" id="WP_108977629.1">
    <property type="nucleotide sequence ID" value="NZ_BFBB01000008.1"/>
</dbReference>
<reference evidence="4 5" key="1">
    <citation type="submission" date="2018-02" db="EMBL/GenBank/DDBJ databases">
        <title>Novel Leptospira species isolated from soil and water in Japan.</title>
        <authorList>
            <person name="Nakao R."/>
            <person name="Masuzawa T."/>
        </authorList>
    </citation>
    <scope>NUCLEOTIDE SEQUENCE [LARGE SCALE GENOMIC DNA]</scope>
    <source>
        <strain evidence="4 5">YH101</strain>
    </source>
</reference>
<evidence type="ECO:0000256" key="1">
    <source>
        <dbReference type="ARBA" id="ARBA00022679"/>
    </source>
</evidence>
<feature type="domain" description="MobA-like NTP transferase" evidence="3">
    <location>
        <begin position="8"/>
        <end position="115"/>
    </location>
</feature>
<protein>
    <submittedName>
        <fullName evidence="4">MobA-like NTP transferase domain protein</fullName>
    </submittedName>
</protein>
<keyword evidence="1 4" id="KW-0808">Transferase</keyword>
<evidence type="ECO:0000313" key="4">
    <source>
        <dbReference type="EMBL" id="GBF51271.1"/>
    </source>
</evidence>
<dbReference type="OrthoDB" id="9788272at2"/>
<dbReference type="Proteomes" id="UP000245133">
    <property type="component" value="Unassembled WGS sequence"/>
</dbReference>
<evidence type="ECO:0000313" key="5">
    <source>
        <dbReference type="Proteomes" id="UP000245133"/>
    </source>
</evidence>
<dbReference type="PANTHER" id="PTHR43584">
    <property type="entry name" value="NUCLEOTIDYL TRANSFERASE"/>
    <property type="match status" value="1"/>
</dbReference>
<organism evidence="4 5">
    <name type="scientific">Leptospira ryugenii</name>
    <dbReference type="NCBI Taxonomy" id="1917863"/>
    <lineage>
        <taxon>Bacteria</taxon>
        <taxon>Pseudomonadati</taxon>
        <taxon>Spirochaetota</taxon>
        <taxon>Spirochaetia</taxon>
        <taxon>Leptospirales</taxon>
        <taxon>Leptospiraceae</taxon>
        <taxon>Leptospira</taxon>
    </lineage>
</organism>
<accession>A0A2P2E329</accession>
<gene>
    <name evidence="4" type="ORF">LPTSP4_28030</name>
</gene>
<comment type="caution">
    <text evidence="4">The sequence shown here is derived from an EMBL/GenBank/DDBJ whole genome shotgun (WGS) entry which is preliminary data.</text>
</comment>
<name>A0A2P2E329_9LEPT</name>
<dbReference type="GO" id="GO:0016779">
    <property type="term" value="F:nucleotidyltransferase activity"/>
    <property type="evidence" value="ECO:0007669"/>
    <property type="project" value="UniProtKB-KW"/>
</dbReference>
<proteinExistence type="predicted"/>